<feature type="domain" description="Alpha/beta hydrolase fold-3" evidence="2">
    <location>
        <begin position="76"/>
        <end position="295"/>
    </location>
</feature>
<feature type="domain" description="Alpha/beta hydrolase fold-3" evidence="2">
    <location>
        <begin position="367"/>
        <end position="558"/>
    </location>
</feature>
<feature type="non-terminal residue" evidence="3">
    <location>
        <position position="1"/>
    </location>
</feature>
<dbReference type="PROSITE" id="PS01174">
    <property type="entry name" value="LIPASE_GDXG_SER"/>
    <property type="match status" value="1"/>
</dbReference>
<dbReference type="EMBL" id="RWGY01000039">
    <property type="protein sequence ID" value="TVU09855.1"/>
    <property type="molecule type" value="Genomic_DNA"/>
</dbReference>
<dbReference type="InterPro" id="IPR050466">
    <property type="entry name" value="Carboxylest/Gibb_receptor"/>
</dbReference>
<evidence type="ECO:0000313" key="4">
    <source>
        <dbReference type="Proteomes" id="UP000324897"/>
    </source>
</evidence>
<dbReference type="InterPro" id="IPR029058">
    <property type="entry name" value="AB_hydrolase_fold"/>
</dbReference>
<dbReference type="GO" id="GO:0016787">
    <property type="term" value="F:hydrolase activity"/>
    <property type="evidence" value="ECO:0007669"/>
    <property type="project" value="InterPro"/>
</dbReference>
<dbReference type="Gramene" id="TVU09855">
    <property type="protein sequence ID" value="TVU09855"/>
    <property type="gene ID" value="EJB05_43352"/>
</dbReference>
<dbReference type="OrthoDB" id="408631at2759"/>
<name>A0A5J9TEX2_9POAL</name>
<reference evidence="3 4" key="1">
    <citation type="journal article" date="2019" name="Sci. Rep.">
        <title>A high-quality genome of Eragrostis curvula grass provides insights into Poaceae evolution and supports new strategies to enhance forage quality.</title>
        <authorList>
            <person name="Carballo J."/>
            <person name="Santos B.A.C.M."/>
            <person name="Zappacosta D."/>
            <person name="Garbus I."/>
            <person name="Selva J.P."/>
            <person name="Gallo C.A."/>
            <person name="Diaz A."/>
            <person name="Albertini E."/>
            <person name="Caccamo M."/>
            <person name="Echenique V."/>
        </authorList>
    </citation>
    <scope>NUCLEOTIDE SEQUENCE [LARGE SCALE GENOMIC DNA]</scope>
    <source>
        <strain evidence="4">cv. Victoria</strain>
        <tissue evidence="3">Leaf</tissue>
    </source>
</reference>
<dbReference type="InterPro" id="IPR013094">
    <property type="entry name" value="AB_hydrolase_3"/>
</dbReference>
<dbReference type="PANTHER" id="PTHR23024">
    <property type="entry name" value="ARYLACETAMIDE DEACETYLASE"/>
    <property type="match status" value="1"/>
</dbReference>
<organism evidence="3 4">
    <name type="scientific">Eragrostis curvula</name>
    <name type="common">weeping love grass</name>
    <dbReference type="NCBI Taxonomy" id="38414"/>
    <lineage>
        <taxon>Eukaryota</taxon>
        <taxon>Viridiplantae</taxon>
        <taxon>Streptophyta</taxon>
        <taxon>Embryophyta</taxon>
        <taxon>Tracheophyta</taxon>
        <taxon>Spermatophyta</taxon>
        <taxon>Magnoliopsida</taxon>
        <taxon>Liliopsida</taxon>
        <taxon>Poales</taxon>
        <taxon>Poaceae</taxon>
        <taxon>PACMAD clade</taxon>
        <taxon>Chloridoideae</taxon>
        <taxon>Eragrostideae</taxon>
        <taxon>Eragrostidinae</taxon>
        <taxon>Eragrostis</taxon>
    </lineage>
</organism>
<sequence length="603" mass="65106">MDPSTEIIVDTPFFRVYKDRRVVRLVGTRTVPPGLDATTGVTSKDVVIDGDSGVYVRLYLPDTGTRPNDSEKLPVLVYFHDGGFVTHSAASPTYQRFLNSLAARAGLLVVSVNYRLAPEHPLPVGYEDSFRALKWVVSGGGGDPWLSQHGDLGRVFLAGDSSGGGIVHNVAMMAGQQGAGLDDVAARIEGAVLLHGVGGTDPVDGETPESVAQMEKLWLVVCPEASDGADDPRTNPWAAVSRSLRDLPCKRVLVCAAEVDFLRPRCRAYYEGLAASGWGGTVEWFESEGQEHVFFLREPRGGAAVALMGRLGRVERLFGTDTTPPGFDADSRVTSKDVVIDSATDVSARLYIPDDLPATEHKKLPVLVYFHGGGLVVDSAASPMYHRYINSVVSKANVLAVSVNYRLAPEHPVPAAYDDSCTALVWAASGADPWLSENGDTSRIFLAGDSGGANIVHNIVIMAGSRHGLPSGVLIEGAILLHPMFGGKEQIDGEARESREIMEKHWPLVCPHGTECLDDPRLNPMADGAPNLRTLACRKLLVCSAEKDHHARPRAAAYFQAGWFGSLEWLESKGEERVFFLRKPECDESLALVNRVVAFLSSN</sequence>
<dbReference type="AlphaFoldDB" id="A0A5J9TEX2"/>
<proteinExistence type="predicted"/>
<keyword evidence="4" id="KW-1185">Reference proteome</keyword>
<dbReference type="Proteomes" id="UP000324897">
    <property type="component" value="Chromosome 3"/>
</dbReference>
<evidence type="ECO:0000256" key="1">
    <source>
        <dbReference type="PROSITE-ProRule" id="PRU10038"/>
    </source>
</evidence>
<protein>
    <recommendedName>
        <fullName evidence="2">Alpha/beta hydrolase fold-3 domain-containing protein</fullName>
    </recommendedName>
</protein>
<dbReference type="PANTHER" id="PTHR23024:SF468">
    <property type="entry name" value="CARBOXYLESTERASE 2-RELATED"/>
    <property type="match status" value="1"/>
</dbReference>
<accession>A0A5J9TEX2</accession>
<dbReference type="Gene3D" id="3.40.50.1820">
    <property type="entry name" value="alpha/beta hydrolase"/>
    <property type="match status" value="2"/>
</dbReference>
<evidence type="ECO:0000259" key="2">
    <source>
        <dbReference type="Pfam" id="PF07859"/>
    </source>
</evidence>
<dbReference type="SUPFAM" id="SSF53474">
    <property type="entry name" value="alpha/beta-Hydrolases"/>
    <property type="match status" value="2"/>
</dbReference>
<gene>
    <name evidence="3" type="ORF">EJB05_43352</name>
</gene>
<evidence type="ECO:0000313" key="3">
    <source>
        <dbReference type="EMBL" id="TVU09855.1"/>
    </source>
</evidence>
<dbReference type="InterPro" id="IPR033140">
    <property type="entry name" value="Lipase_GDXG_put_SER_AS"/>
</dbReference>
<feature type="active site" evidence="1">
    <location>
        <position position="161"/>
    </location>
</feature>
<comment type="caution">
    <text evidence="3">The sequence shown here is derived from an EMBL/GenBank/DDBJ whole genome shotgun (WGS) entry which is preliminary data.</text>
</comment>
<dbReference type="Pfam" id="PF07859">
    <property type="entry name" value="Abhydrolase_3"/>
    <property type="match status" value="2"/>
</dbReference>